<dbReference type="Proteomes" id="UP001187192">
    <property type="component" value="Unassembled WGS sequence"/>
</dbReference>
<dbReference type="AlphaFoldDB" id="A0AA88J1D2"/>
<evidence type="ECO:0000313" key="2">
    <source>
        <dbReference type="EMBL" id="GMN59510.1"/>
    </source>
</evidence>
<keyword evidence="3" id="KW-1185">Reference proteome</keyword>
<comment type="caution">
    <text evidence="2">The sequence shown here is derived from an EMBL/GenBank/DDBJ whole genome shotgun (WGS) entry which is preliminary data.</text>
</comment>
<accession>A0AA88J1D2</accession>
<sequence>MAGRAVVGRAGAELVRRALVRRTCAGPAQGARAGWSGKLASTCVLAGFSDQPDRGTGQAGPEISIRTCKHKCSLVFRTGLTGTGQAGRALMGRAGAELVRSALVRRTCAGRARWLGARPLGTRWLVARALGGCRAGASWAQADWVRGRRARASEASGGDWARARLPSDLVRTSEQKMLAGFLNGPDQDRSGRSRPANTSSRWISGLA</sequence>
<dbReference type="EMBL" id="BTGU01000088">
    <property type="protein sequence ID" value="GMN59510.1"/>
    <property type="molecule type" value="Genomic_DNA"/>
</dbReference>
<feature type="region of interest" description="Disordered" evidence="1">
    <location>
        <begin position="181"/>
        <end position="207"/>
    </location>
</feature>
<reference evidence="2" key="1">
    <citation type="submission" date="2023-07" db="EMBL/GenBank/DDBJ databases">
        <title>draft genome sequence of fig (Ficus carica).</title>
        <authorList>
            <person name="Takahashi T."/>
            <person name="Nishimura K."/>
        </authorList>
    </citation>
    <scope>NUCLEOTIDE SEQUENCE</scope>
</reference>
<gene>
    <name evidence="2" type="ORF">TIFTF001_028598</name>
</gene>
<organism evidence="2 3">
    <name type="scientific">Ficus carica</name>
    <name type="common">Common fig</name>
    <dbReference type="NCBI Taxonomy" id="3494"/>
    <lineage>
        <taxon>Eukaryota</taxon>
        <taxon>Viridiplantae</taxon>
        <taxon>Streptophyta</taxon>
        <taxon>Embryophyta</taxon>
        <taxon>Tracheophyta</taxon>
        <taxon>Spermatophyta</taxon>
        <taxon>Magnoliopsida</taxon>
        <taxon>eudicotyledons</taxon>
        <taxon>Gunneridae</taxon>
        <taxon>Pentapetalae</taxon>
        <taxon>rosids</taxon>
        <taxon>fabids</taxon>
        <taxon>Rosales</taxon>
        <taxon>Moraceae</taxon>
        <taxon>Ficeae</taxon>
        <taxon>Ficus</taxon>
    </lineage>
</organism>
<feature type="compositionally biased region" description="Polar residues" evidence="1">
    <location>
        <begin position="195"/>
        <end position="207"/>
    </location>
</feature>
<proteinExistence type="predicted"/>
<evidence type="ECO:0000313" key="3">
    <source>
        <dbReference type="Proteomes" id="UP001187192"/>
    </source>
</evidence>
<protein>
    <submittedName>
        <fullName evidence="2">Uncharacterized protein</fullName>
    </submittedName>
</protein>
<name>A0AA88J1D2_FICCA</name>
<evidence type="ECO:0000256" key="1">
    <source>
        <dbReference type="SAM" id="MobiDB-lite"/>
    </source>
</evidence>